<accession>W7B815</accession>
<comment type="caution">
    <text evidence="1">The sequence shown here is derived from an EMBL/GenBank/DDBJ whole genome shotgun (WGS) entry which is preliminary data.</text>
</comment>
<dbReference type="Proteomes" id="UP000019253">
    <property type="component" value="Unassembled WGS sequence"/>
</dbReference>
<dbReference type="AlphaFoldDB" id="W7B815"/>
<name>W7B815_9LIST</name>
<organism evidence="1 2">
    <name type="scientific">Listeria grandensis FSL F6-0971</name>
    <dbReference type="NCBI Taxonomy" id="1265819"/>
    <lineage>
        <taxon>Bacteria</taxon>
        <taxon>Bacillati</taxon>
        <taxon>Bacillota</taxon>
        <taxon>Bacilli</taxon>
        <taxon>Bacillales</taxon>
        <taxon>Listeriaceae</taxon>
        <taxon>Listeria</taxon>
    </lineage>
</organism>
<reference evidence="1 2" key="1">
    <citation type="journal article" date="2014" name="Int. J. Syst. Evol. Microbiol.">
        <title>Listeria floridensis sp. nov., Listeria aquatica sp. nov., Listeria cornellensis sp. nov., Listeria riparia sp. nov. and Listeria grandensis sp. nov., from agricultural and natural environments.</title>
        <authorList>
            <person name="den Bakker H.C."/>
            <person name="Warchocki S."/>
            <person name="Wright E.M."/>
            <person name="Allred A.F."/>
            <person name="Ahlstrom C."/>
            <person name="Manuel C.S."/>
            <person name="Stasiewicz M.J."/>
            <person name="Burrell A."/>
            <person name="Roof S."/>
            <person name="Strawn L."/>
            <person name="Fortes E.D."/>
            <person name="Nightingale K.K."/>
            <person name="Kephart D."/>
            <person name="Wiedmann M."/>
        </authorList>
    </citation>
    <scope>NUCLEOTIDE SEQUENCE [LARGE SCALE GENOMIC DNA]</scope>
    <source>
        <strain evidence="2">FSL F6-971</strain>
    </source>
</reference>
<proteinExistence type="predicted"/>
<protein>
    <submittedName>
        <fullName evidence="1">Uncharacterized protein</fullName>
    </submittedName>
</protein>
<dbReference type="EMBL" id="AODD01000011">
    <property type="protein sequence ID" value="EUJ23394.1"/>
    <property type="molecule type" value="Genomic_DNA"/>
</dbReference>
<evidence type="ECO:0000313" key="2">
    <source>
        <dbReference type="Proteomes" id="UP000019253"/>
    </source>
</evidence>
<gene>
    <name evidence="1" type="ORF">PGRAN_08534</name>
</gene>
<sequence length="45" mass="5027">MKTGEVSSYDAKIKVSKPKDLRSGVGDDFWIVELDSNFIPIGVRK</sequence>
<evidence type="ECO:0000313" key="1">
    <source>
        <dbReference type="EMBL" id="EUJ23394.1"/>
    </source>
</evidence>
<keyword evidence="2" id="KW-1185">Reference proteome</keyword>